<dbReference type="EMBL" id="LS398550">
    <property type="protein sequence ID" value="SPR10948.1"/>
    <property type="molecule type" value="Genomic_DNA"/>
</dbReference>
<dbReference type="Proteomes" id="UP000244992">
    <property type="component" value="Chromosome I"/>
</dbReference>
<dbReference type="GO" id="GO:0003964">
    <property type="term" value="F:RNA-directed DNA polymerase activity"/>
    <property type="evidence" value="ECO:0007669"/>
    <property type="project" value="UniProtKB-KW"/>
</dbReference>
<evidence type="ECO:0000256" key="1">
    <source>
        <dbReference type="ARBA" id="ARBA00034120"/>
    </source>
</evidence>
<comment type="similarity">
    <text evidence="1">Belongs to the bacterial reverse transcriptase family.</text>
</comment>
<gene>
    <name evidence="2" type="ORF">KATO_01774</name>
</gene>
<proteinExistence type="inferred from homology"/>
<dbReference type="AlphaFoldDB" id="A0A2U3RCQ5"/>
<dbReference type="SUPFAM" id="SSF56672">
    <property type="entry name" value="DNA/RNA polymerases"/>
    <property type="match status" value="1"/>
</dbReference>
<dbReference type="InterPro" id="IPR043502">
    <property type="entry name" value="DNA/RNA_pol_sf"/>
</dbReference>
<protein>
    <submittedName>
        <fullName evidence="2">Reverse transcriptase</fullName>
    </submittedName>
</protein>
<keyword evidence="2" id="KW-0695">RNA-directed DNA polymerase</keyword>
<dbReference type="PANTHER" id="PTHR34047">
    <property type="entry name" value="NUCLEAR INTRON MATURASE 1, MITOCHONDRIAL-RELATED"/>
    <property type="match status" value="1"/>
</dbReference>
<keyword evidence="2" id="KW-0808">Transferase</keyword>
<keyword evidence="2" id="KW-0548">Nucleotidyltransferase</keyword>
<sequence>MKKLADNNLSSVKPIKHVHIPKSKVKSRPLGLPTILNRCKHAVVKPALEPYLAAKFESCSCIRLERSPQDAIQRMSSIVRPGTTRNWILDADEGAFDNIDHNFLLKII</sequence>
<dbReference type="PANTHER" id="PTHR34047:SF10">
    <property type="entry name" value="GROUP II INTRON-ASSOCIATED OPEN READING FRAME"/>
    <property type="match status" value="1"/>
</dbReference>
<evidence type="ECO:0000313" key="2">
    <source>
        <dbReference type="EMBL" id="SPR10948.1"/>
    </source>
</evidence>
<name>A0A2U3RCQ5_ORITS</name>
<reference evidence="3" key="1">
    <citation type="submission" date="2018-03" db="EMBL/GenBank/DDBJ databases">
        <authorList>
            <person name="Batty M. E."/>
            <person name="Batty M E."/>
        </authorList>
    </citation>
    <scope>NUCLEOTIDE SEQUENCE [LARGE SCALE GENOMIC DNA]</scope>
</reference>
<dbReference type="RefSeq" id="WP_012461129.1">
    <property type="nucleotide sequence ID" value="NZ_CP166957.1"/>
</dbReference>
<evidence type="ECO:0000313" key="3">
    <source>
        <dbReference type="Proteomes" id="UP000244992"/>
    </source>
</evidence>
<organism evidence="2 3">
    <name type="scientific">Orientia tsutsugamushi</name>
    <name type="common">Rickettsia tsutsugamushi</name>
    <dbReference type="NCBI Taxonomy" id="784"/>
    <lineage>
        <taxon>Bacteria</taxon>
        <taxon>Pseudomonadati</taxon>
        <taxon>Pseudomonadota</taxon>
        <taxon>Alphaproteobacteria</taxon>
        <taxon>Rickettsiales</taxon>
        <taxon>Rickettsiaceae</taxon>
        <taxon>Rickettsieae</taxon>
        <taxon>Orientia</taxon>
    </lineage>
</organism>
<dbReference type="InterPro" id="IPR051083">
    <property type="entry name" value="GrpII_Intron_Splice-Mob/Def"/>
</dbReference>
<accession>A0A2U3RCQ5</accession>